<keyword evidence="9" id="KW-1185">Reference proteome</keyword>
<comment type="caution">
    <text evidence="6">Lacks conserved residue(s) required for the propagation of feature annotation.</text>
</comment>
<dbReference type="InterPro" id="IPR011114">
    <property type="entry name" value="RuvA_C"/>
</dbReference>
<gene>
    <name evidence="6 8" type="primary">ruvA</name>
    <name evidence="8" type="ORF">ABC228_01600</name>
</gene>
<evidence type="ECO:0000256" key="5">
    <source>
        <dbReference type="ARBA" id="ARBA00023204"/>
    </source>
</evidence>
<dbReference type="InterPro" id="IPR012340">
    <property type="entry name" value="NA-bd_OB-fold"/>
</dbReference>
<dbReference type="Gene3D" id="1.10.150.20">
    <property type="entry name" value="5' to 3' exonuclease, C-terminal subdomain"/>
    <property type="match status" value="1"/>
</dbReference>
<evidence type="ECO:0000313" key="8">
    <source>
        <dbReference type="EMBL" id="MEN2765870.1"/>
    </source>
</evidence>
<keyword evidence="8" id="KW-0378">Hydrolase</keyword>
<keyword evidence="1 6" id="KW-0963">Cytoplasm</keyword>
<dbReference type="GO" id="GO:0016787">
    <property type="term" value="F:hydrolase activity"/>
    <property type="evidence" value="ECO:0007669"/>
    <property type="project" value="UniProtKB-KW"/>
</dbReference>
<dbReference type="Proteomes" id="UP001444625">
    <property type="component" value="Unassembled WGS sequence"/>
</dbReference>
<name>A0ABU9XC87_9BACI</name>
<dbReference type="InterPro" id="IPR036267">
    <property type="entry name" value="RuvA_C_sf"/>
</dbReference>
<comment type="subunit">
    <text evidence="6">Homotetramer. Forms an RuvA(8)-RuvB(12)-Holliday junction (HJ) complex. HJ DNA is sandwiched between 2 RuvA tetramers; dsDNA enters through RuvA and exits via RuvB. An RuvB hexamer assembles on each DNA strand where it exits the tetramer. Each RuvB hexamer is contacted by two RuvA subunits (via domain III) on 2 adjacent RuvB subunits; this complex drives branch migration. In the full resolvosome a probable DNA-RuvA(4)-RuvB(12)-RuvC(2) complex forms which resolves the HJ.</text>
</comment>
<dbReference type="Pfam" id="PF14520">
    <property type="entry name" value="HHH_5"/>
    <property type="match status" value="1"/>
</dbReference>
<dbReference type="RefSeq" id="WP_345823342.1">
    <property type="nucleotide sequence ID" value="NZ_JBDIML010000001.1"/>
</dbReference>
<evidence type="ECO:0000256" key="4">
    <source>
        <dbReference type="ARBA" id="ARBA00023172"/>
    </source>
</evidence>
<evidence type="ECO:0000313" key="9">
    <source>
        <dbReference type="Proteomes" id="UP001444625"/>
    </source>
</evidence>
<evidence type="ECO:0000256" key="3">
    <source>
        <dbReference type="ARBA" id="ARBA00023125"/>
    </source>
</evidence>
<proteinExistence type="inferred from homology"/>
<feature type="domain" description="Helix-hairpin-helix DNA-binding motif class 1" evidence="7">
    <location>
        <begin position="107"/>
        <end position="126"/>
    </location>
</feature>
<organism evidence="8 9">
    <name type="scientific">Ornithinibacillus xuwenensis</name>
    <dbReference type="NCBI Taxonomy" id="3144668"/>
    <lineage>
        <taxon>Bacteria</taxon>
        <taxon>Bacillati</taxon>
        <taxon>Bacillota</taxon>
        <taxon>Bacilli</taxon>
        <taxon>Bacillales</taxon>
        <taxon>Bacillaceae</taxon>
        <taxon>Ornithinibacillus</taxon>
    </lineage>
</organism>
<comment type="function">
    <text evidence="6">The RuvA-RuvB-RuvC complex processes Holliday junction (HJ) DNA during genetic recombination and DNA repair, while the RuvA-RuvB complex plays an important role in the rescue of blocked DNA replication forks via replication fork reversal (RFR). RuvA specifically binds to HJ cruciform DNA, conferring on it an open structure. The RuvB hexamer acts as an ATP-dependent pump, pulling dsDNA into and through the RuvAB complex. HJ branch migration allows RuvC to scan DNA until it finds its consensus sequence, where it cleaves and resolves the cruciform DNA.</text>
</comment>
<comment type="caution">
    <text evidence="8">The sequence shown here is derived from an EMBL/GenBank/DDBJ whole genome shotgun (WGS) entry which is preliminary data.</text>
</comment>
<dbReference type="SUPFAM" id="SSF46929">
    <property type="entry name" value="DNA helicase RuvA subunit, C-terminal domain"/>
    <property type="match status" value="1"/>
</dbReference>
<keyword evidence="4 6" id="KW-0233">DNA recombination</keyword>
<feature type="region of interest" description="Domain III" evidence="6">
    <location>
        <begin position="150"/>
        <end position="203"/>
    </location>
</feature>
<dbReference type="InterPro" id="IPR003583">
    <property type="entry name" value="Hlx-hairpin-Hlx_DNA-bd_motif"/>
</dbReference>
<dbReference type="InterPro" id="IPR000085">
    <property type="entry name" value="RuvA"/>
</dbReference>
<dbReference type="Pfam" id="PF01330">
    <property type="entry name" value="RuvA_N"/>
    <property type="match status" value="1"/>
</dbReference>
<dbReference type="Pfam" id="PF07499">
    <property type="entry name" value="RuvA_C"/>
    <property type="match status" value="1"/>
</dbReference>
<dbReference type="EMBL" id="JBDIML010000001">
    <property type="protein sequence ID" value="MEN2765870.1"/>
    <property type="molecule type" value="Genomic_DNA"/>
</dbReference>
<feature type="domain" description="Helix-hairpin-helix DNA-binding motif class 1" evidence="7">
    <location>
        <begin position="72"/>
        <end position="91"/>
    </location>
</feature>
<dbReference type="GO" id="GO:0003678">
    <property type="term" value="F:DNA helicase activity"/>
    <property type="evidence" value="ECO:0007669"/>
    <property type="project" value="UniProtKB-EC"/>
</dbReference>
<comment type="subcellular location">
    <subcellularLocation>
        <location evidence="6">Cytoplasm</location>
    </subcellularLocation>
</comment>
<dbReference type="SUPFAM" id="SSF50249">
    <property type="entry name" value="Nucleic acid-binding proteins"/>
    <property type="match status" value="1"/>
</dbReference>
<dbReference type="InterPro" id="IPR010994">
    <property type="entry name" value="RuvA_2-like"/>
</dbReference>
<evidence type="ECO:0000256" key="6">
    <source>
        <dbReference type="HAMAP-Rule" id="MF_00031"/>
    </source>
</evidence>
<dbReference type="SUPFAM" id="SSF47781">
    <property type="entry name" value="RuvA domain 2-like"/>
    <property type="match status" value="1"/>
</dbReference>
<dbReference type="Gene3D" id="2.40.50.140">
    <property type="entry name" value="Nucleic acid-binding proteins"/>
    <property type="match status" value="1"/>
</dbReference>
<dbReference type="CDD" id="cd14332">
    <property type="entry name" value="UBA_RuvA_C"/>
    <property type="match status" value="1"/>
</dbReference>
<dbReference type="HAMAP" id="MF_00031">
    <property type="entry name" value="DNA_HJ_migration_RuvA"/>
    <property type="match status" value="1"/>
</dbReference>
<reference evidence="8 9" key="1">
    <citation type="submission" date="2024-05" db="EMBL/GenBank/DDBJ databases">
        <authorList>
            <person name="Haq I."/>
            <person name="Ullah Z."/>
            <person name="Ahmad R."/>
            <person name="Li M."/>
            <person name="Tong Y."/>
        </authorList>
    </citation>
    <scope>NUCLEOTIDE SEQUENCE [LARGE SCALE GENOMIC DNA]</scope>
    <source>
        <strain evidence="8 9">16A2E</strain>
    </source>
</reference>
<dbReference type="InterPro" id="IPR013849">
    <property type="entry name" value="DNA_helicase_Holl-junc_RuvA_I"/>
</dbReference>
<dbReference type="SMART" id="SM00278">
    <property type="entry name" value="HhH1"/>
    <property type="match status" value="2"/>
</dbReference>
<evidence type="ECO:0000256" key="1">
    <source>
        <dbReference type="ARBA" id="ARBA00022490"/>
    </source>
</evidence>
<sequence length="203" mass="22764">MISYLHGKLVSIQDEAIIVDVQGIGYEIICPNPYVFQDSFNKDFHIHTYYHVREDAHILYGFKNDEQKYLFTRLLSVSGIGPKGALAILAGVNIPEFVAAVEREDDKFLTSFPGVGKKTARQIILDLKGKLTSTFSISTDETEKSPAAIVQSEELQEAIEALKALGYMEREVKAVLPQLRKSIEADMNTDEIIRKALSLLMKK</sequence>
<evidence type="ECO:0000259" key="7">
    <source>
        <dbReference type="SMART" id="SM00278"/>
    </source>
</evidence>
<comment type="similarity">
    <text evidence="6">Belongs to the RuvA family.</text>
</comment>
<dbReference type="NCBIfam" id="TIGR00084">
    <property type="entry name" value="ruvA"/>
    <property type="match status" value="1"/>
</dbReference>
<comment type="domain">
    <text evidence="6">Has three domains with a flexible linker between the domains II and III and assumes an 'L' shape. Domain III is highly mobile and contacts RuvB.</text>
</comment>
<keyword evidence="5 6" id="KW-0234">DNA repair</keyword>
<evidence type="ECO:0000256" key="2">
    <source>
        <dbReference type="ARBA" id="ARBA00022763"/>
    </source>
</evidence>
<dbReference type="Gene3D" id="1.10.8.10">
    <property type="entry name" value="DNA helicase RuvA subunit, C-terminal domain"/>
    <property type="match status" value="1"/>
</dbReference>
<accession>A0ABU9XC87</accession>
<keyword evidence="2 6" id="KW-0227">DNA damage</keyword>
<keyword evidence="3 6" id="KW-0238">DNA-binding</keyword>
<protein>
    <recommendedName>
        <fullName evidence="6">Holliday junction branch migration complex subunit RuvA</fullName>
    </recommendedName>
</protein>